<comment type="caution">
    <text evidence="1">The sequence shown here is derived from an EMBL/GenBank/DDBJ whole genome shotgun (WGS) entry which is preliminary data.</text>
</comment>
<dbReference type="EMBL" id="CAJNIZ010042852">
    <property type="protein sequence ID" value="CAE7640744.1"/>
    <property type="molecule type" value="Genomic_DNA"/>
</dbReference>
<feature type="non-terminal residue" evidence="1">
    <location>
        <position position="78"/>
    </location>
</feature>
<evidence type="ECO:0000313" key="2">
    <source>
        <dbReference type="Proteomes" id="UP000649617"/>
    </source>
</evidence>
<dbReference type="AlphaFoldDB" id="A0A812VKD4"/>
<keyword evidence="2" id="KW-1185">Reference proteome</keyword>
<proteinExistence type="predicted"/>
<dbReference type="Proteomes" id="UP000649617">
    <property type="component" value="Unassembled WGS sequence"/>
</dbReference>
<sequence length="78" mass="8606">MAVPSLVPFVEHPRVCDGAVAIELLACVIRFLQAVPISKGRYGLDLQPLTHVVIHQVLLKALAEPSAFRSASRYWRLA</sequence>
<name>A0A812VKD4_SYMPI</name>
<gene>
    <name evidence="1" type="primary">CSTF1</name>
    <name evidence="1" type="ORF">SPIL2461_LOCUS16962</name>
</gene>
<organism evidence="1 2">
    <name type="scientific">Symbiodinium pilosum</name>
    <name type="common">Dinoflagellate</name>
    <dbReference type="NCBI Taxonomy" id="2952"/>
    <lineage>
        <taxon>Eukaryota</taxon>
        <taxon>Sar</taxon>
        <taxon>Alveolata</taxon>
        <taxon>Dinophyceae</taxon>
        <taxon>Suessiales</taxon>
        <taxon>Symbiodiniaceae</taxon>
        <taxon>Symbiodinium</taxon>
    </lineage>
</organism>
<evidence type="ECO:0000313" key="1">
    <source>
        <dbReference type="EMBL" id="CAE7640744.1"/>
    </source>
</evidence>
<protein>
    <submittedName>
        <fullName evidence="1">CSTF1 protein</fullName>
    </submittedName>
</protein>
<reference evidence="1" key="1">
    <citation type="submission" date="2021-02" db="EMBL/GenBank/DDBJ databases">
        <authorList>
            <person name="Dougan E. K."/>
            <person name="Rhodes N."/>
            <person name="Thang M."/>
            <person name="Chan C."/>
        </authorList>
    </citation>
    <scope>NUCLEOTIDE SEQUENCE</scope>
</reference>
<accession>A0A812VKD4</accession>